<accession>A0A5J4SJW8</accession>
<name>A0A5J4SJW8_9ZZZZ</name>
<reference evidence="1" key="1">
    <citation type="submission" date="2019-03" db="EMBL/GenBank/DDBJ databases">
        <title>Single cell metagenomics reveals metabolic interactions within the superorganism composed of flagellate Streblomastix strix and complex community of Bacteroidetes bacteria on its surface.</title>
        <authorList>
            <person name="Treitli S.C."/>
            <person name="Kolisko M."/>
            <person name="Husnik F."/>
            <person name="Keeling P."/>
            <person name="Hampl V."/>
        </authorList>
    </citation>
    <scope>NUCLEOTIDE SEQUENCE</scope>
    <source>
        <strain evidence="1">STM</strain>
    </source>
</reference>
<sequence>MFLEISDYYATSPAALKVMEQSKPENRERAEKAAIEEVSSYLRGRYDIQQIFSATGLERNEMIVKCLCDIVLYNLNASTPSGNGIDRREGRYELTIKYLEKVQKGFIIPDLPTLSGENGEEDVNNPMKYEAGIKNEYFW</sequence>
<comment type="caution">
    <text evidence="1">The sequence shown here is derived from an EMBL/GenBank/DDBJ whole genome shotgun (WGS) entry which is preliminary data.</text>
</comment>
<protein>
    <recommendedName>
        <fullName evidence="2">DUF1320 domain-containing protein</fullName>
    </recommendedName>
</protein>
<dbReference type="Pfam" id="PF07030">
    <property type="entry name" value="Phage_Mu_Gp36"/>
    <property type="match status" value="1"/>
</dbReference>
<organism evidence="1">
    <name type="scientific">termite gut metagenome</name>
    <dbReference type="NCBI Taxonomy" id="433724"/>
    <lineage>
        <taxon>unclassified sequences</taxon>
        <taxon>metagenomes</taxon>
        <taxon>organismal metagenomes</taxon>
    </lineage>
</organism>
<gene>
    <name evidence="1" type="ORF">EZS27_006076</name>
</gene>
<dbReference type="EMBL" id="SNRY01000131">
    <property type="protein sequence ID" value="KAA6346426.1"/>
    <property type="molecule type" value="Genomic_DNA"/>
</dbReference>
<dbReference type="AlphaFoldDB" id="A0A5J4SJW8"/>
<evidence type="ECO:0000313" key="1">
    <source>
        <dbReference type="EMBL" id="KAA6346426.1"/>
    </source>
</evidence>
<proteinExistence type="predicted"/>
<evidence type="ECO:0008006" key="2">
    <source>
        <dbReference type="Google" id="ProtNLM"/>
    </source>
</evidence>
<dbReference type="InterPro" id="IPR009752">
    <property type="entry name" value="Phage_Mu_GpJ"/>
</dbReference>